<organism evidence="5 6">
    <name type="scientific">Kribbella qitaiheensis</name>
    <dbReference type="NCBI Taxonomy" id="1544730"/>
    <lineage>
        <taxon>Bacteria</taxon>
        <taxon>Bacillati</taxon>
        <taxon>Actinomycetota</taxon>
        <taxon>Actinomycetes</taxon>
        <taxon>Propionibacteriales</taxon>
        <taxon>Kribbellaceae</taxon>
        <taxon>Kribbella</taxon>
    </lineage>
</organism>
<feature type="domain" description="HIT" evidence="4">
    <location>
        <begin position="47"/>
        <end position="126"/>
    </location>
</feature>
<dbReference type="AlphaFoldDB" id="A0A7G6X9H2"/>
<dbReference type="Proteomes" id="UP000515563">
    <property type="component" value="Chromosome"/>
</dbReference>
<dbReference type="InterPro" id="IPR011146">
    <property type="entry name" value="HIT-like"/>
</dbReference>
<dbReference type="GO" id="GO:0009117">
    <property type="term" value="P:nucleotide metabolic process"/>
    <property type="evidence" value="ECO:0007669"/>
    <property type="project" value="TreeGrafter"/>
</dbReference>
<dbReference type="KEGG" id="kqi:F1D05_11200"/>
<dbReference type="Pfam" id="PF01230">
    <property type="entry name" value="HIT"/>
    <property type="match status" value="1"/>
</dbReference>
<evidence type="ECO:0000313" key="5">
    <source>
        <dbReference type="EMBL" id="QNE22887.1"/>
    </source>
</evidence>
<dbReference type="SUPFAM" id="SSF54197">
    <property type="entry name" value="HIT-like"/>
    <property type="match status" value="1"/>
</dbReference>
<dbReference type="PANTHER" id="PTHR46648:SF1">
    <property type="entry name" value="ADENOSINE 5'-MONOPHOSPHORAMIDASE HNT1"/>
    <property type="match status" value="1"/>
</dbReference>
<evidence type="ECO:0000256" key="1">
    <source>
        <dbReference type="PIRSR" id="PIRSR601310-1"/>
    </source>
</evidence>
<feature type="active site" description="Tele-AMP-histidine intermediate" evidence="1">
    <location>
        <position position="113"/>
    </location>
</feature>
<dbReference type="PANTHER" id="PTHR46648">
    <property type="entry name" value="HIT FAMILY PROTEIN 1"/>
    <property type="match status" value="1"/>
</dbReference>
<evidence type="ECO:0000256" key="2">
    <source>
        <dbReference type="PIRSR" id="PIRSR601310-3"/>
    </source>
</evidence>
<sequence length="154" mass="17391">MFNHEPVDYRCPFCLVASGGEDEVTAQDDLVLESVGAFAFVSSRWWPNNKGQVLVAPRAHHENLYDLPAADGYAVHDLVREVAVAIRSTYGCSGVSTRQHNEPDGHQDAWHLHVHVFPRYRGDNLYGTRHLETTATPDERAPYAQKLRRYFADA</sequence>
<keyword evidence="6" id="KW-1185">Reference proteome</keyword>
<protein>
    <submittedName>
        <fullName evidence="5">HIT family protein</fullName>
    </submittedName>
</protein>
<proteinExistence type="predicted"/>
<gene>
    <name evidence="5" type="ORF">F1D05_11200</name>
</gene>
<dbReference type="PROSITE" id="PS51084">
    <property type="entry name" value="HIT_2"/>
    <property type="match status" value="1"/>
</dbReference>
<dbReference type="InterPro" id="IPR036265">
    <property type="entry name" value="HIT-like_sf"/>
</dbReference>
<feature type="short sequence motif" description="Histidine triad motif" evidence="2 3">
    <location>
        <begin position="111"/>
        <end position="115"/>
    </location>
</feature>
<evidence type="ECO:0000256" key="3">
    <source>
        <dbReference type="PROSITE-ProRule" id="PRU00464"/>
    </source>
</evidence>
<accession>A0A7G6X9H2</accession>
<evidence type="ECO:0000259" key="4">
    <source>
        <dbReference type="PROSITE" id="PS51084"/>
    </source>
</evidence>
<name>A0A7G6X9H2_9ACTN</name>
<reference evidence="5 6" key="2">
    <citation type="journal article" date="2020" name="Microbiol. Resour. Announc.">
        <title>Antarctic desert soil bacteria exhibit high novel natural product potential, evaluated through long-read genome sequencing and comparative genomics.</title>
        <authorList>
            <person name="Benaud N."/>
            <person name="Edwards R.J."/>
            <person name="Amos T.G."/>
            <person name="D'Agostino P.M."/>
            <person name="Gutierrez-Chavez C."/>
            <person name="Montgomery K."/>
            <person name="Nicetic I."/>
            <person name="Ferrari B.C."/>
        </authorList>
    </citation>
    <scope>NUCLEOTIDE SEQUENCE [LARGE SCALE GENOMIC DNA]</scope>
    <source>
        <strain evidence="5 6">SPB151</strain>
    </source>
</reference>
<reference evidence="6" key="1">
    <citation type="submission" date="2019-09" db="EMBL/GenBank/DDBJ databases">
        <title>Antimicrobial potential of Antarctic Bacteria.</title>
        <authorList>
            <person name="Benaud N."/>
            <person name="Edwards R.J."/>
            <person name="Ferrari B.C."/>
        </authorList>
    </citation>
    <scope>NUCLEOTIDE SEQUENCE [LARGE SCALE GENOMIC DNA]</scope>
    <source>
        <strain evidence="6">SPB151</strain>
    </source>
</reference>
<dbReference type="GO" id="GO:0003824">
    <property type="term" value="F:catalytic activity"/>
    <property type="evidence" value="ECO:0007669"/>
    <property type="project" value="InterPro"/>
</dbReference>
<dbReference type="InterPro" id="IPR001310">
    <property type="entry name" value="Histidine_triad_HIT"/>
</dbReference>
<evidence type="ECO:0000313" key="6">
    <source>
        <dbReference type="Proteomes" id="UP000515563"/>
    </source>
</evidence>
<dbReference type="EMBL" id="CP043661">
    <property type="protein sequence ID" value="QNE22887.1"/>
    <property type="molecule type" value="Genomic_DNA"/>
</dbReference>
<dbReference type="Gene3D" id="3.30.428.10">
    <property type="entry name" value="HIT-like"/>
    <property type="match status" value="1"/>
</dbReference>